<evidence type="ECO:0000256" key="1">
    <source>
        <dbReference type="ARBA" id="ARBA00022741"/>
    </source>
</evidence>
<gene>
    <name evidence="12" type="ORF">M3M28_07740</name>
</gene>
<evidence type="ECO:0000256" key="3">
    <source>
        <dbReference type="ARBA" id="ARBA00022806"/>
    </source>
</evidence>
<dbReference type="InterPro" id="IPR027417">
    <property type="entry name" value="P-loop_NTPase"/>
</dbReference>
<dbReference type="Pfam" id="PF13361">
    <property type="entry name" value="UvrD_C"/>
    <property type="match status" value="1"/>
</dbReference>
<evidence type="ECO:0000256" key="5">
    <source>
        <dbReference type="ARBA" id="ARBA00023235"/>
    </source>
</evidence>
<reference evidence="12" key="1">
    <citation type="submission" date="2022-05" db="EMBL/GenBank/DDBJ databases">
        <title>Complete genome sequence of toluene-degrading Gulosibacter sediminis strain ACHW.36C.</title>
        <authorList>
            <person name="Wai A.C."/>
            <person name="Lai G.K."/>
            <person name="Griffin S.D."/>
            <person name="Leung F.C."/>
        </authorList>
    </citation>
    <scope>NUCLEOTIDE SEQUENCE [LARGE SCALE GENOMIC DNA]</scope>
    <source>
        <strain evidence="12">ACHW.36C</strain>
    </source>
</reference>
<sequence length="811" mass="89157">MPQVIWAQQKSNSVDGNLKSKVFSFLSKLHDDDTTPGLHIEPMTHAADPRARTGRVDEFWRAVLFRLDPPRGEVTYVYTGVWPHDEAIEVARTRVLRVNPVNGVNEILEVDAEAVASGVDEVVERARQIADAQEKAAAATAQGLVVTPVLERKGYTLRGLVEELGFNVADAEELMAAPDDAALTAFVDRFTNGWQELAVIALLEGKPIDGILAEIHGEMADPEALEVVGEDVEVEAGDAVAAAATSDASEPVDDTAADEPGDTVGAADVAADTPVAQPEPFENEDERILRGFEHPAARRQFKYVDGQDELRRVIEAEDFGAWTVFLHPDQQHYVERNYAGTFRLTGGAGTGKTVILLHRARRLALDNPQARIVLTTYTRTLATMLSRDLQRLDPKLPLAAELGDAGIYVAGVDQLVAEVRRRWPREFNAASERVLGSSADGRRPSGASTEQWEATARRFESELGERLASAAFLEEEYLDIVLRERIASREEYLRASRLGSGTRLGRRQRVAVWDAIEQFRLSQKIDRQVAFAELAAIAAATLEGLGGMADHVLVDEGQDLIAPQWQFLRALAVPGPNDLFIAEDAHQRIYGRPVRMARVGIDLRGRSRRLKLNYRTTQETLDFALRALEGEEWVTGEGSREDVSGYLSARRGPEPRLVEAAGAQVDTVLRVVREWIDEGVAPSTVAVLARSRRDAQNIATMLGDQGIAARFVTPADEPQAGALTTMTMHQSKGHEFSRVLLYDISEGRFPVPLRRDATEAIAQEHRMHEAALLYVAATRARDELVVTFEGGVSGVLGVRRNSSDARTHRVA</sequence>
<organism evidence="12">
    <name type="scientific">Gulosibacter sediminis</name>
    <dbReference type="NCBI Taxonomy" id="1729695"/>
    <lineage>
        <taxon>Bacteria</taxon>
        <taxon>Bacillati</taxon>
        <taxon>Actinomycetota</taxon>
        <taxon>Actinomycetes</taxon>
        <taxon>Micrococcales</taxon>
        <taxon>Microbacteriaceae</taxon>
        <taxon>Gulosibacter</taxon>
    </lineage>
</organism>
<dbReference type="PANTHER" id="PTHR11070">
    <property type="entry name" value="UVRD / RECB / PCRA DNA HELICASE FAMILY MEMBER"/>
    <property type="match status" value="1"/>
</dbReference>
<comment type="catalytic activity">
    <reaction evidence="6">
        <text>Couples ATP hydrolysis with the unwinding of duplex DNA by translocating in the 3'-5' direction.</text>
        <dbReference type="EC" id="5.6.2.4"/>
    </reaction>
</comment>
<evidence type="ECO:0000256" key="4">
    <source>
        <dbReference type="ARBA" id="ARBA00022840"/>
    </source>
</evidence>
<keyword evidence="2 9" id="KW-0378">Hydrolase</keyword>
<feature type="region of interest" description="Disordered" evidence="10">
    <location>
        <begin position="243"/>
        <end position="265"/>
    </location>
</feature>
<evidence type="ECO:0000256" key="7">
    <source>
        <dbReference type="ARBA" id="ARBA00034808"/>
    </source>
</evidence>
<keyword evidence="5" id="KW-0413">Isomerase</keyword>
<protein>
    <recommendedName>
        <fullName evidence="7">DNA 3'-5' helicase</fullName>
        <ecNumber evidence="7">5.6.2.4</ecNumber>
    </recommendedName>
</protein>
<keyword evidence="1 9" id="KW-0547">Nucleotide-binding</keyword>
<dbReference type="InterPro" id="IPR000212">
    <property type="entry name" value="DNA_helicase_UvrD/REP"/>
</dbReference>
<dbReference type="EC" id="5.6.2.4" evidence="7"/>
<feature type="binding site" evidence="9">
    <location>
        <begin position="346"/>
        <end position="353"/>
    </location>
    <ligand>
        <name>ATP</name>
        <dbReference type="ChEBI" id="CHEBI:30616"/>
    </ligand>
</feature>
<keyword evidence="3 9" id="KW-0347">Helicase</keyword>
<evidence type="ECO:0000256" key="2">
    <source>
        <dbReference type="ARBA" id="ARBA00022801"/>
    </source>
</evidence>
<evidence type="ECO:0000256" key="8">
    <source>
        <dbReference type="ARBA" id="ARBA00048988"/>
    </source>
</evidence>
<dbReference type="PANTHER" id="PTHR11070:SF45">
    <property type="entry name" value="DNA 3'-5' HELICASE"/>
    <property type="match status" value="1"/>
</dbReference>
<dbReference type="Gene3D" id="3.40.50.300">
    <property type="entry name" value="P-loop containing nucleotide triphosphate hydrolases"/>
    <property type="match status" value="2"/>
</dbReference>
<feature type="domain" description="UvrD-like helicase ATP-binding" evidence="11">
    <location>
        <begin position="325"/>
        <end position="628"/>
    </location>
</feature>
<evidence type="ECO:0000256" key="9">
    <source>
        <dbReference type="PROSITE-ProRule" id="PRU00560"/>
    </source>
</evidence>
<keyword evidence="4 9" id="KW-0067">ATP-binding</keyword>
<evidence type="ECO:0000313" key="12">
    <source>
        <dbReference type="EMBL" id="UQN13959.1"/>
    </source>
</evidence>
<evidence type="ECO:0000259" key="11">
    <source>
        <dbReference type="PROSITE" id="PS51198"/>
    </source>
</evidence>
<name>A0ABY4MUB2_9MICO</name>
<dbReference type="InterPro" id="IPR014016">
    <property type="entry name" value="UvrD-like_ATP-bd"/>
</dbReference>
<dbReference type="EMBL" id="CP097160">
    <property type="protein sequence ID" value="UQN13959.1"/>
    <property type="molecule type" value="Genomic_DNA"/>
</dbReference>
<evidence type="ECO:0000256" key="10">
    <source>
        <dbReference type="SAM" id="MobiDB-lite"/>
    </source>
</evidence>
<comment type="catalytic activity">
    <reaction evidence="8">
        <text>ATP + H2O = ADP + phosphate + H(+)</text>
        <dbReference type="Rhea" id="RHEA:13065"/>
        <dbReference type="ChEBI" id="CHEBI:15377"/>
        <dbReference type="ChEBI" id="CHEBI:15378"/>
        <dbReference type="ChEBI" id="CHEBI:30616"/>
        <dbReference type="ChEBI" id="CHEBI:43474"/>
        <dbReference type="ChEBI" id="CHEBI:456216"/>
        <dbReference type="EC" id="5.6.2.4"/>
    </reaction>
</comment>
<dbReference type="Pfam" id="PF00580">
    <property type="entry name" value="UvrD-helicase"/>
    <property type="match status" value="1"/>
</dbReference>
<dbReference type="SUPFAM" id="SSF52540">
    <property type="entry name" value="P-loop containing nucleoside triphosphate hydrolases"/>
    <property type="match status" value="1"/>
</dbReference>
<feature type="compositionally biased region" description="Acidic residues" evidence="10">
    <location>
        <begin position="250"/>
        <end position="261"/>
    </location>
</feature>
<dbReference type="InterPro" id="IPR014017">
    <property type="entry name" value="DNA_helicase_UvrD-like_C"/>
</dbReference>
<dbReference type="PROSITE" id="PS51198">
    <property type="entry name" value="UVRD_HELICASE_ATP_BIND"/>
    <property type="match status" value="1"/>
</dbReference>
<accession>A0ABY4MUB2</accession>
<evidence type="ECO:0000256" key="6">
    <source>
        <dbReference type="ARBA" id="ARBA00034617"/>
    </source>
</evidence>
<proteinExistence type="predicted"/>